<accession>A0A127QPM5</accession>
<name>A0A127QPM5_9BURK</name>
<protein>
    <submittedName>
        <fullName evidence="1">Uncharacterized protein</fullName>
    </submittedName>
</protein>
<dbReference type="AlphaFoldDB" id="A0A127QPM5"/>
<dbReference type="EMBL" id="CP013235">
    <property type="protein sequence ID" value="AMP12018.1"/>
    <property type="molecule type" value="Genomic_DNA"/>
</dbReference>
<proteinExistence type="predicted"/>
<evidence type="ECO:0000313" key="2">
    <source>
        <dbReference type="Proteomes" id="UP000071778"/>
    </source>
</evidence>
<dbReference type="PATRIC" id="fig|279058.18.peg.4295"/>
<keyword evidence="2" id="KW-1185">Reference proteome</keyword>
<organism evidence="1 2">
    <name type="scientific">Collimonas arenae</name>
    <dbReference type="NCBI Taxonomy" id="279058"/>
    <lineage>
        <taxon>Bacteria</taxon>
        <taxon>Pseudomonadati</taxon>
        <taxon>Pseudomonadota</taxon>
        <taxon>Betaproteobacteria</taxon>
        <taxon>Burkholderiales</taxon>
        <taxon>Oxalobacteraceae</taxon>
        <taxon>Collimonas</taxon>
    </lineage>
</organism>
<reference evidence="1 2" key="1">
    <citation type="submission" date="2015-11" db="EMBL/GenBank/DDBJ databases">
        <title>Exploring the genomic traits of fungus-feeding bacterial genus Collimonas.</title>
        <authorList>
            <person name="Song C."/>
            <person name="Schmidt R."/>
            <person name="de Jager V."/>
            <person name="Krzyzanowska D."/>
            <person name="Jongedijk E."/>
            <person name="Cankar K."/>
            <person name="Beekwilder J."/>
            <person name="van Veen A."/>
            <person name="de Boer W."/>
            <person name="van Veen J.A."/>
            <person name="Garbeva P."/>
        </authorList>
    </citation>
    <scope>NUCLEOTIDE SEQUENCE [LARGE SCALE GENOMIC DNA]</scope>
    <source>
        <strain evidence="1 2">Ter282</strain>
    </source>
</reference>
<sequence>MDYSRTTLHRNGFNVGPAHLHEAVAGYLGYQSKVALNADYFSSDDPNIILSIKPNMEQMTNNISRQKESPLKQVAPSLMAGIIRTGLTPACACCGEKNPHMTPVADAEHASIDGYDPVEWVCPKCSTNEEYGHCHYCGDELRYRLSHLNENCECSIHAGESSMDPEEAEDWESYIENRMNNAD</sequence>
<evidence type="ECO:0000313" key="1">
    <source>
        <dbReference type="EMBL" id="AMP12018.1"/>
    </source>
</evidence>
<dbReference type="Proteomes" id="UP000071778">
    <property type="component" value="Chromosome"/>
</dbReference>
<gene>
    <name evidence="1" type="ORF">CAter282_4358</name>
</gene>